<name>A0A317ZUU7_9MICO</name>
<dbReference type="Proteomes" id="UP000246722">
    <property type="component" value="Unassembled WGS sequence"/>
</dbReference>
<evidence type="ECO:0000313" key="3">
    <source>
        <dbReference type="Proteomes" id="UP000246722"/>
    </source>
</evidence>
<dbReference type="CDD" id="cd05269">
    <property type="entry name" value="TMR_SDR_a"/>
    <property type="match status" value="1"/>
</dbReference>
<dbReference type="Gene3D" id="3.40.50.720">
    <property type="entry name" value="NAD(P)-binding Rossmann-like Domain"/>
    <property type="match status" value="1"/>
</dbReference>
<dbReference type="OrthoDB" id="3243290at2"/>
<dbReference type="InterPro" id="IPR036291">
    <property type="entry name" value="NAD(P)-bd_dom_sf"/>
</dbReference>
<evidence type="ECO:0000313" key="2">
    <source>
        <dbReference type="EMBL" id="PXA67927.1"/>
    </source>
</evidence>
<dbReference type="InterPro" id="IPR052718">
    <property type="entry name" value="NmrA-type_oxidoreductase"/>
</dbReference>
<sequence length="281" mass="29250">MTPAPTLAVTGSTGALGALVARGVADAGIPQRLLVRTPANAPELPGSVVMPFSYADRAACAAALSGVHTLFMVSASESADRVDQHRAFIESAAAAGVRHIVYTSFLAASPTATFTLARDHFVTEQLIRATGIPHTFLRDSLYLDFMPALVGADGVIRGPAGDGRVAGVTRADVARTAIAVLRDPGAHANVTYDLTGPEALTMAEIAAVLTEITGTPVAFHNESIAEAYESRRPWAAPDWQNDAWVSTYTAIADGSMSTVSGDVQRVTGVPPQGLRELLSAT</sequence>
<dbReference type="Gene3D" id="3.90.25.10">
    <property type="entry name" value="UDP-galactose 4-epimerase, domain 1"/>
    <property type="match status" value="1"/>
</dbReference>
<feature type="domain" description="NmrA-like" evidence="1">
    <location>
        <begin position="6"/>
        <end position="221"/>
    </location>
</feature>
<reference evidence="2 3" key="1">
    <citation type="submission" date="2018-05" db="EMBL/GenBank/DDBJ databases">
        <title>Genetic diversity of glacier-inhabiting Cryobacterium bacteria in China and description of Cryobacterium mengkeensis sp. nov. and Arthrobacter glacialis sp. nov.</title>
        <authorList>
            <person name="Liu Q."/>
            <person name="Xin Y.-H."/>
        </authorList>
    </citation>
    <scope>NUCLEOTIDE SEQUENCE [LARGE SCALE GENOMIC DNA]</scope>
    <source>
        <strain evidence="2 3">SK-1</strain>
    </source>
</reference>
<dbReference type="PANTHER" id="PTHR47129:SF1">
    <property type="entry name" value="NMRA-LIKE DOMAIN-CONTAINING PROTEIN"/>
    <property type="match status" value="1"/>
</dbReference>
<dbReference type="PANTHER" id="PTHR47129">
    <property type="entry name" value="QUINONE OXIDOREDUCTASE 2"/>
    <property type="match status" value="1"/>
</dbReference>
<organism evidence="2 3">
    <name type="scientific">Cryobacterium arcticum</name>
    <dbReference type="NCBI Taxonomy" id="670052"/>
    <lineage>
        <taxon>Bacteria</taxon>
        <taxon>Bacillati</taxon>
        <taxon>Actinomycetota</taxon>
        <taxon>Actinomycetes</taxon>
        <taxon>Micrococcales</taxon>
        <taxon>Microbacteriaceae</taxon>
        <taxon>Cryobacterium</taxon>
    </lineage>
</organism>
<comment type="caution">
    <text evidence="2">The sequence shown here is derived from an EMBL/GenBank/DDBJ whole genome shotgun (WGS) entry which is preliminary data.</text>
</comment>
<dbReference type="InterPro" id="IPR008030">
    <property type="entry name" value="NmrA-like"/>
</dbReference>
<evidence type="ECO:0000259" key="1">
    <source>
        <dbReference type="Pfam" id="PF05368"/>
    </source>
</evidence>
<accession>A0A317ZUU7</accession>
<dbReference type="AlphaFoldDB" id="A0A317ZUU7"/>
<dbReference type="EMBL" id="QHLY01000012">
    <property type="protein sequence ID" value="PXA67927.1"/>
    <property type="molecule type" value="Genomic_DNA"/>
</dbReference>
<dbReference type="Pfam" id="PF05368">
    <property type="entry name" value="NmrA"/>
    <property type="match status" value="1"/>
</dbReference>
<protein>
    <submittedName>
        <fullName evidence="2">NAD(P)-dependent oxidoreductase</fullName>
    </submittedName>
</protein>
<dbReference type="RefSeq" id="WP_110127599.1">
    <property type="nucleotide sequence ID" value="NZ_QHLY01000012.1"/>
</dbReference>
<keyword evidence="3" id="KW-1185">Reference proteome</keyword>
<proteinExistence type="predicted"/>
<gene>
    <name evidence="2" type="ORF">CTB96_14770</name>
</gene>
<dbReference type="SUPFAM" id="SSF51735">
    <property type="entry name" value="NAD(P)-binding Rossmann-fold domains"/>
    <property type="match status" value="1"/>
</dbReference>